<evidence type="ECO:0000256" key="6">
    <source>
        <dbReference type="ARBA" id="ARBA00023295"/>
    </source>
</evidence>
<dbReference type="SMART" id="SM00710">
    <property type="entry name" value="PbH1"/>
    <property type="match status" value="4"/>
</dbReference>
<feature type="signal peptide" evidence="10">
    <location>
        <begin position="1"/>
        <end position="29"/>
    </location>
</feature>
<dbReference type="SUPFAM" id="SSF51126">
    <property type="entry name" value="Pectin lyase-like"/>
    <property type="match status" value="1"/>
</dbReference>
<dbReference type="Proteomes" id="UP000317650">
    <property type="component" value="Chromosome 4"/>
</dbReference>
<keyword evidence="6 8" id="KW-0326">Glycosidase</keyword>
<dbReference type="InterPro" id="IPR000743">
    <property type="entry name" value="Glyco_hydro_28"/>
</dbReference>
<comment type="subcellular location">
    <subcellularLocation>
        <location evidence="1">Secreted</location>
        <location evidence="1">Cell wall</location>
    </subcellularLocation>
</comment>
<dbReference type="Gene3D" id="2.160.20.10">
    <property type="entry name" value="Single-stranded right-handed beta-helix, Pectin lyase-like"/>
    <property type="match status" value="1"/>
</dbReference>
<evidence type="ECO:0000256" key="10">
    <source>
        <dbReference type="SAM" id="SignalP"/>
    </source>
</evidence>
<protein>
    <recommendedName>
        <fullName evidence="13">Pectate lyase superfamily protein domain-containing protein</fullName>
    </recommendedName>
</protein>
<evidence type="ECO:0008006" key="13">
    <source>
        <dbReference type="Google" id="ProtNLM"/>
    </source>
</evidence>
<evidence type="ECO:0000256" key="5">
    <source>
        <dbReference type="ARBA" id="ARBA00022801"/>
    </source>
</evidence>
<gene>
    <name evidence="11" type="ORF">C4D60_Mb04t31770</name>
</gene>
<dbReference type="STRING" id="52838.A0A4S8KG35"/>
<dbReference type="InterPro" id="IPR011050">
    <property type="entry name" value="Pectin_lyase_fold/virulence"/>
</dbReference>
<keyword evidence="5 8" id="KW-0378">Hydrolase</keyword>
<dbReference type="InterPro" id="IPR012334">
    <property type="entry name" value="Pectin_lyas_fold"/>
</dbReference>
<dbReference type="EMBL" id="PYDT01000001">
    <property type="protein sequence ID" value="THU74286.1"/>
    <property type="molecule type" value="Genomic_DNA"/>
</dbReference>
<organism evidence="11 12">
    <name type="scientific">Musa balbisiana</name>
    <name type="common">Banana</name>
    <dbReference type="NCBI Taxonomy" id="52838"/>
    <lineage>
        <taxon>Eukaryota</taxon>
        <taxon>Viridiplantae</taxon>
        <taxon>Streptophyta</taxon>
        <taxon>Embryophyta</taxon>
        <taxon>Tracheophyta</taxon>
        <taxon>Spermatophyta</taxon>
        <taxon>Magnoliopsida</taxon>
        <taxon>Liliopsida</taxon>
        <taxon>Zingiberales</taxon>
        <taxon>Musaceae</taxon>
        <taxon>Musa</taxon>
    </lineage>
</organism>
<keyword evidence="12" id="KW-1185">Reference proteome</keyword>
<reference evidence="11 12" key="1">
    <citation type="journal article" date="2019" name="Nat. Plants">
        <title>Genome sequencing of Musa balbisiana reveals subgenome evolution and function divergence in polyploid bananas.</title>
        <authorList>
            <person name="Yao X."/>
        </authorList>
    </citation>
    <scope>NUCLEOTIDE SEQUENCE [LARGE SCALE GENOMIC DNA]</scope>
    <source>
        <strain evidence="12">cv. DH-PKW</strain>
        <tissue evidence="11">Leaves</tissue>
    </source>
</reference>
<proteinExistence type="inferred from homology"/>
<comment type="caution">
    <text evidence="11">The sequence shown here is derived from an EMBL/GenBank/DDBJ whole genome shotgun (WGS) entry which is preliminary data.</text>
</comment>
<comment type="similarity">
    <text evidence="2 8">Belongs to the glycosyl hydrolase 28 family.</text>
</comment>
<sequence>MASLRSRGSLTTLLLLLLLLVLMACSSFATCGATRDWQLDSSQAGKKGNGKSGHGNHGHPKPNPKPCPTPKPKPKPSPTPQQSPSSSPPPPQGGGMFIVLDYGADGDGVTDDTEAFQAAWAAACDGAPSKVIVPSNFEFLVGPISFSGPCKSEVVFQVDGKIIAPSSGRKAWSSGLLQWLEFRVLKGIRIEGRGIIEGQGSAWWSSSSSLLGSEVSGQVPHVKPTALRFYGSSDVTVSGITVRNSPQVHLKFDSCQAVEVTGVTISSPGDSPNTDGIHLQNSVNVFIHNTDLSCDTCVCSIGDDCISIQTGCSDILVQNVNCGPGHGISIGGLGKADTQASVSNVTVQNANIVGAMIGVRIKTWQGGSGFVKCIRFAKIKVSNVKTPIVIDQFYCDHGECKNQTSAVALSDITYDGIVGTYTVQPVYLACSDSKPCRNIHLSDIQLQLLKQRGRTYDPFCWQAYGDLQGPVEPPITCLRSKNKR</sequence>
<keyword evidence="10" id="KW-0732">Signal</keyword>
<dbReference type="AlphaFoldDB" id="A0A4S8KG35"/>
<dbReference type="PROSITE" id="PS51257">
    <property type="entry name" value="PROKAR_LIPOPROTEIN"/>
    <property type="match status" value="1"/>
</dbReference>
<keyword evidence="4" id="KW-0964">Secreted</keyword>
<feature type="compositionally biased region" description="Pro residues" evidence="9">
    <location>
        <begin position="63"/>
        <end position="92"/>
    </location>
</feature>
<dbReference type="Pfam" id="PF00295">
    <property type="entry name" value="Glyco_hydro_28"/>
    <property type="match status" value="1"/>
</dbReference>
<evidence type="ECO:0000256" key="1">
    <source>
        <dbReference type="ARBA" id="ARBA00004191"/>
    </source>
</evidence>
<keyword evidence="7" id="KW-0961">Cell wall biogenesis/degradation</keyword>
<evidence type="ECO:0000256" key="3">
    <source>
        <dbReference type="ARBA" id="ARBA00022512"/>
    </source>
</evidence>
<name>A0A4S8KG35_MUSBA</name>
<dbReference type="GO" id="GO:0005975">
    <property type="term" value="P:carbohydrate metabolic process"/>
    <property type="evidence" value="ECO:0007669"/>
    <property type="project" value="InterPro"/>
</dbReference>
<feature type="chain" id="PRO_5020964017" description="Pectate lyase superfamily protein domain-containing protein" evidence="10">
    <location>
        <begin position="30"/>
        <end position="484"/>
    </location>
</feature>
<evidence type="ECO:0000256" key="4">
    <source>
        <dbReference type="ARBA" id="ARBA00022525"/>
    </source>
</evidence>
<evidence type="ECO:0000313" key="11">
    <source>
        <dbReference type="EMBL" id="THU74286.1"/>
    </source>
</evidence>
<evidence type="ECO:0000256" key="7">
    <source>
        <dbReference type="ARBA" id="ARBA00023316"/>
    </source>
</evidence>
<evidence type="ECO:0000256" key="8">
    <source>
        <dbReference type="RuleBase" id="RU361169"/>
    </source>
</evidence>
<dbReference type="GO" id="GO:0071555">
    <property type="term" value="P:cell wall organization"/>
    <property type="evidence" value="ECO:0007669"/>
    <property type="project" value="UniProtKB-KW"/>
</dbReference>
<dbReference type="PANTHER" id="PTHR31375">
    <property type="match status" value="1"/>
</dbReference>
<evidence type="ECO:0000256" key="9">
    <source>
        <dbReference type="SAM" id="MobiDB-lite"/>
    </source>
</evidence>
<keyword evidence="3" id="KW-0134">Cell wall</keyword>
<feature type="region of interest" description="Disordered" evidence="9">
    <location>
        <begin position="41"/>
        <end position="97"/>
    </location>
</feature>
<evidence type="ECO:0000256" key="2">
    <source>
        <dbReference type="ARBA" id="ARBA00008834"/>
    </source>
</evidence>
<evidence type="ECO:0000313" key="12">
    <source>
        <dbReference type="Proteomes" id="UP000317650"/>
    </source>
</evidence>
<dbReference type="InterPro" id="IPR006626">
    <property type="entry name" value="PbH1"/>
</dbReference>
<accession>A0A4S8KG35</accession>
<dbReference type="GO" id="GO:0004650">
    <property type="term" value="F:polygalacturonase activity"/>
    <property type="evidence" value="ECO:0007669"/>
    <property type="project" value="InterPro"/>
</dbReference>